<feature type="transmembrane region" description="Helical" evidence="8">
    <location>
        <begin position="95"/>
        <end position="114"/>
    </location>
</feature>
<comment type="subcellular location">
    <subcellularLocation>
        <location evidence="1 8">Cell membrane</location>
        <topology evidence="1 8">Multi-pass membrane protein</topology>
    </subcellularLocation>
</comment>
<evidence type="ECO:0000313" key="10">
    <source>
        <dbReference type="Proteomes" id="UP000199012"/>
    </source>
</evidence>
<dbReference type="GO" id="GO:0005886">
    <property type="term" value="C:plasma membrane"/>
    <property type="evidence" value="ECO:0007669"/>
    <property type="project" value="UniProtKB-SubCell"/>
</dbReference>
<evidence type="ECO:0000256" key="5">
    <source>
        <dbReference type="ARBA" id="ARBA00022692"/>
    </source>
</evidence>
<dbReference type="EMBL" id="FOKA01000011">
    <property type="protein sequence ID" value="SFB24730.1"/>
    <property type="molecule type" value="Genomic_DNA"/>
</dbReference>
<dbReference type="Pfam" id="PF01925">
    <property type="entry name" value="TauE"/>
    <property type="match status" value="1"/>
</dbReference>
<keyword evidence="3" id="KW-0813">Transport</keyword>
<dbReference type="RefSeq" id="WP_139224445.1">
    <property type="nucleotide sequence ID" value="NZ_BONM01000007.1"/>
</dbReference>
<organism evidence="9 10">
    <name type="scientific">Cellulomonas marina</name>
    <dbReference type="NCBI Taxonomy" id="988821"/>
    <lineage>
        <taxon>Bacteria</taxon>
        <taxon>Bacillati</taxon>
        <taxon>Actinomycetota</taxon>
        <taxon>Actinomycetes</taxon>
        <taxon>Micrococcales</taxon>
        <taxon>Cellulomonadaceae</taxon>
        <taxon>Cellulomonas</taxon>
    </lineage>
</organism>
<gene>
    <name evidence="9" type="ORF">SAMN05421867_11145</name>
</gene>
<keyword evidence="5 8" id="KW-0812">Transmembrane</keyword>
<keyword evidence="4 8" id="KW-1003">Cell membrane</keyword>
<sequence length="270" mass="27528">MTLEPLVLGTLAAVVFGMSRTGVPSLGAFGMALLATAVDPVRAAGLALPVLIVGDLVALRLYARSARLRLLVVLLPSVVVGLAAGWAVLRFLDAGAAGRLVGAVLLVSGGWELLRRVARRRADHRATVRAATSGPVAPARTASPVPAGLPTVGDRLVRGLLGAGAGLSTMVANAGGPLMGLYLLRARLGPAAFLGTNAWFFFVVNLAKVPFSVGLGLITPGSLALSAALLPGLVLGAVGGRWLVRRMSFDVFGLVVLVATVVAGAWLVVR</sequence>
<feature type="transmembrane region" description="Helical" evidence="8">
    <location>
        <begin position="223"/>
        <end position="244"/>
    </location>
</feature>
<name>A0A1I0ZJM9_9CELL</name>
<feature type="transmembrane region" description="Helical" evidence="8">
    <location>
        <begin position="44"/>
        <end position="63"/>
    </location>
</feature>
<evidence type="ECO:0000256" key="4">
    <source>
        <dbReference type="ARBA" id="ARBA00022475"/>
    </source>
</evidence>
<evidence type="ECO:0000256" key="6">
    <source>
        <dbReference type="ARBA" id="ARBA00022989"/>
    </source>
</evidence>
<keyword evidence="10" id="KW-1185">Reference proteome</keyword>
<keyword evidence="7 8" id="KW-0472">Membrane</keyword>
<dbReference type="STRING" id="988821.SAMN05421867_11145"/>
<feature type="transmembrane region" description="Helical" evidence="8">
    <location>
        <begin position="70"/>
        <end position="89"/>
    </location>
</feature>
<protein>
    <recommendedName>
        <fullName evidence="8">Probable membrane transporter protein</fullName>
    </recommendedName>
</protein>
<dbReference type="InterPro" id="IPR052017">
    <property type="entry name" value="TSUP"/>
</dbReference>
<feature type="transmembrane region" description="Helical" evidence="8">
    <location>
        <begin position="251"/>
        <end position="269"/>
    </location>
</feature>
<evidence type="ECO:0000256" key="2">
    <source>
        <dbReference type="ARBA" id="ARBA00009142"/>
    </source>
</evidence>
<evidence type="ECO:0000256" key="8">
    <source>
        <dbReference type="RuleBase" id="RU363041"/>
    </source>
</evidence>
<dbReference type="Proteomes" id="UP000199012">
    <property type="component" value="Unassembled WGS sequence"/>
</dbReference>
<keyword evidence="6 8" id="KW-1133">Transmembrane helix</keyword>
<accession>A0A1I0ZJM9</accession>
<comment type="similarity">
    <text evidence="2 8">Belongs to the 4-toluene sulfonate uptake permease (TSUP) (TC 2.A.102) family.</text>
</comment>
<evidence type="ECO:0000256" key="1">
    <source>
        <dbReference type="ARBA" id="ARBA00004651"/>
    </source>
</evidence>
<feature type="transmembrane region" description="Helical" evidence="8">
    <location>
        <begin position="188"/>
        <end position="211"/>
    </location>
</feature>
<dbReference type="PANTHER" id="PTHR30269:SF23">
    <property type="entry name" value="MEMBRANE TRANSPORTER PROTEIN YDHB-RELATED"/>
    <property type="match status" value="1"/>
</dbReference>
<dbReference type="PANTHER" id="PTHR30269">
    <property type="entry name" value="TRANSMEMBRANE PROTEIN YFCA"/>
    <property type="match status" value="1"/>
</dbReference>
<reference evidence="9 10" key="1">
    <citation type="submission" date="2016-10" db="EMBL/GenBank/DDBJ databases">
        <authorList>
            <person name="de Groot N.N."/>
        </authorList>
    </citation>
    <scope>NUCLEOTIDE SEQUENCE [LARGE SCALE GENOMIC DNA]</scope>
    <source>
        <strain evidence="9 10">CGMCC 4.6945</strain>
    </source>
</reference>
<dbReference type="AlphaFoldDB" id="A0A1I0ZJM9"/>
<dbReference type="OrthoDB" id="9801058at2"/>
<evidence type="ECO:0000256" key="3">
    <source>
        <dbReference type="ARBA" id="ARBA00022448"/>
    </source>
</evidence>
<dbReference type="InterPro" id="IPR002781">
    <property type="entry name" value="TM_pro_TauE-like"/>
</dbReference>
<evidence type="ECO:0000256" key="7">
    <source>
        <dbReference type="ARBA" id="ARBA00023136"/>
    </source>
</evidence>
<proteinExistence type="inferred from homology"/>
<evidence type="ECO:0000313" key="9">
    <source>
        <dbReference type="EMBL" id="SFB24730.1"/>
    </source>
</evidence>